<evidence type="ECO:0000256" key="11">
    <source>
        <dbReference type="ARBA" id="ARBA00023306"/>
    </source>
</evidence>
<accession>A0AAP0D759</accession>
<dbReference type="InterPro" id="IPR014001">
    <property type="entry name" value="Helicase_ATP-bd"/>
</dbReference>
<dbReference type="InterPro" id="IPR027417">
    <property type="entry name" value="P-loop_NTPase"/>
</dbReference>
<evidence type="ECO:0000256" key="6">
    <source>
        <dbReference type="ARBA" id="ARBA00022801"/>
    </source>
</evidence>
<dbReference type="Proteomes" id="UP001408789">
    <property type="component" value="Unassembled WGS sequence"/>
</dbReference>
<dbReference type="InterPro" id="IPR044742">
    <property type="entry name" value="DEAD/DEAH_RhlB"/>
</dbReference>
<evidence type="ECO:0000259" key="13">
    <source>
        <dbReference type="PROSITE" id="PS51192"/>
    </source>
</evidence>
<keyword evidence="5" id="KW-0498">Mitosis</keyword>
<comment type="caution">
    <text evidence="17">The sequence shown here is derived from an EMBL/GenBank/DDBJ whole genome shotgun (WGS) entry which is preliminary data.</text>
</comment>
<protein>
    <recommendedName>
        <fullName evidence="19">RNA helicase</fullName>
    </recommendedName>
</protein>
<evidence type="ECO:0008006" key="19">
    <source>
        <dbReference type="Google" id="ProtNLM"/>
    </source>
</evidence>
<dbReference type="PROSITE" id="PS51194">
    <property type="entry name" value="HELICASE_CTER"/>
    <property type="match status" value="1"/>
</dbReference>
<keyword evidence="6" id="KW-0378">Hydrolase</keyword>
<feature type="domain" description="APO" evidence="16">
    <location>
        <begin position="1333"/>
        <end position="1418"/>
    </location>
</feature>
<dbReference type="GO" id="GO:0007059">
    <property type="term" value="P:chromosome segregation"/>
    <property type="evidence" value="ECO:0007669"/>
    <property type="project" value="UniProtKB-KW"/>
</dbReference>
<dbReference type="PROSITE" id="PS00039">
    <property type="entry name" value="DEAD_ATP_HELICASE"/>
    <property type="match status" value="1"/>
</dbReference>
<evidence type="ECO:0000256" key="2">
    <source>
        <dbReference type="ARBA" id="ARBA00008585"/>
    </source>
</evidence>
<dbReference type="Pfam" id="PF10345">
    <property type="entry name" value="Cohesin_load"/>
    <property type="match status" value="1"/>
</dbReference>
<dbReference type="InterPro" id="IPR023342">
    <property type="entry name" value="APO_dom"/>
</dbReference>
<feature type="domain" description="Helicase C-terminal" evidence="14">
    <location>
        <begin position="1723"/>
        <end position="1881"/>
    </location>
</feature>
<dbReference type="Pfam" id="PF00270">
    <property type="entry name" value="DEAD"/>
    <property type="match status" value="1"/>
</dbReference>
<dbReference type="Gene3D" id="3.40.50.300">
    <property type="entry name" value="P-loop containing nucleotide triphosphate hydrolases"/>
    <property type="match status" value="2"/>
</dbReference>
<keyword evidence="8" id="KW-0159">Chromosome partition</keyword>
<keyword evidence="18" id="KW-1185">Reference proteome</keyword>
<evidence type="ECO:0000256" key="5">
    <source>
        <dbReference type="ARBA" id="ARBA00022776"/>
    </source>
</evidence>
<sequence>MDGVAEGLWELADFHEKSGEIAKSVKCLEAICQSTVSFLPVIEVKTRLRIATLLLKHSNNVNHAKSHLERSQLLLKSIPSCFELKCRAYSLLSQCYHLVGAVSSQKQLLNKGLELTASFGEGFSGKLWSCNFNSQLANALIIEGDYQGSVSALEQGYASASEMYYPELQMFFATSVLHVHLMQWDDGSLVEGAVTRCNEVWESIDPDRREQCVGLFFYSELLHIFYLLRICDYKNAGQHVDKLDAAMKTDLQKLEHGRELTKELDIVNESLSQADLPHRDRATLSSRRIQLEVEISNLIGPGSMGQEVLEPAYFGNVKRELGDKLELAPHPIDGEWLPKSAVYSLVDLMVVIFGRPKGLFKDCAKRIQSGLNTIEVELVKYGITDGTSEVDLQHSAIWMAGVYLMILMQFLENKVAIELTRSEFVEAQEALLEMKSWFNRFPTILQACESIIEMLRGQYAHCVACYSEAAFHFVEAAKLTESKSAQAMCEIYAAVSYICIGDADSYAKVLELIGPIYRTIDSFVGVREKTSALLAYGFLLMRQENLQEARVRLASGLQTTHMTLGNLQLVSQYLTVLGNLALALHDTGQAREILRSSLTLAKKLYDIPTQIWVLSNLTALYEQVDEKVNETANREYEKKKTDELKKRLSKAHASPHHLELIAKEKFQVKRLNENDIKRAIAGPSLKVDLDIPESVGLSSPAAARPSSRLMDVDIGRRDSAGSHQNKTKKFDHLVFGPAAGEGLPNRLQCEGNKALNKTLISASSNISNGGDGVTFVIVFTVYNSSISGRSSESSMVGKVSYSKLMMPHSDTVILTDPSSSLPLKRNRVMIYPIRGEYSRDKLMLQRIRSYIAFLEEKLKEQARKPGKRINNIIFIDSDIAVVGDVGQIFSKYEDFHVALTFRNNKQQPLNSGFIAVRGTSDGILRAMIFLEEVLKVYSSRYMTASRMLGDQLAIASVVKSHVSFDAKTLSAHQPFLEEINGASVLFLPCAVYNWTPPEGAGQFHGMPLDVKVVHFKGSRKRLMLESWNFLQSSSCRDLSDMLCLVLSSGRTNLVSPELGTTSFLCKQRFLPPKLGVLRYDSQQNLEFFDSLKLSGKKPRHQWAFGVYQFKAPSLVIKCNNNPQNVDLPRYYSKKEKKPFPVPILDLRRAARERMKGRKGQPKRSAPPPKNGLLVQRMIPLAYAVLNARTTLINNLKRLLKVVPVQACKYCNEIHVGPVGHPFRSCQGPNSSIRKGKHEWVDAESIYPNCPTKRRRKPIIRINKSEFVDADESELPDLPPQDPKPVLLTEIPDSEIIPPSCEKEIVLLAEETLQVWEKMRGGANRLMKMYPVRVCGYCPEIHVGPTGHKAQNCGAFKHQQRNGQHGWQSAVLDDLIPPRYVWHVPNLEEPMLQKELRNFYGQAPAVVEICVQGGAAVPEQYKPTMRLDVGIPSSVTEAEMVIEEVRLRLNVDVTVTPDSPPAPAPIESFTDMCLDSSIMKDIAIHEYTTPTSIQAQAMPVALNGRDLLGCAETGSGKTAAFTIPMIQHCIAQPSVRRGDGPLALVLAPTRELAQQIEKEVKAFSQSLESFRTAIVVGGTNISDQRSELRAGVEVVVATPGRFIDHLQQGNTSLTRISYVVLDEADRMLDMGFEPQIREVMHNLPEKHQTLLFSATMPVEIEALAQEYLTNPVQVKVGKVSSPTENVSQNLEKITENEKSSVSCVYFCRDDPSNIGLVHAIFFRQIDQLLSLLVEEAALAEKLGHQFPLTIVFVERKTRCDEVAEALVAQGLNAVALHGGRTQSEREGALRDFRHGPTNILVATDVASRGLDVTGVAHVVNLDLPKTMEDYVHRIGRTGRAGSTGRATSFYTDRDMFLVSQIRKAIADVQSGNTVAFATGKVARRKEREAAAAQKEARIAQSKLPPTSINVEDKYKYMIAPANAMIKKEGSADDAWED</sequence>
<evidence type="ECO:0000313" key="17">
    <source>
        <dbReference type="EMBL" id="KAK9069066.1"/>
    </source>
</evidence>
<organism evidence="17 18">
    <name type="scientific">Deinandra increscens subsp. villosa</name>
    <dbReference type="NCBI Taxonomy" id="3103831"/>
    <lineage>
        <taxon>Eukaryota</taxon>
        <taxon>Viridiplantae</taxon>
        <taxon>Streptophyta</taxon>
        <taxon>Embryophyta</taxon>
        <taxon>Tracheophyta</taxon>
        <taxon>Spermatophyta</taxon>
        <taxon>Magnoliopsida</taxon>
        <taxon>eudicotyledons</taxon>
        <taxon>Gunneridae</taxon>
        <taxon>Pentapetalae</taxon>
        <taxon>asterids</taxon>
        <taxon>campanulids</taxon>
        <taxon>Asterales</taxon>
        <taxon>Asteraceae</taxon>
        <taxon>Asteroideae</taxon>
        <taxon>Heliantheae alliance</taxon>
        <taxon>Madieae</taxon>
        <taxon>Madiinae</taxon>
        <taxon>Deinandra</taxon>
    </lineage>
</organism>
<dbReference type="EMBL" id="JBCNJP010000014">
    <property type="protein sequence ID" value="KAK9069066.1"/>
    <property type="molecule type" value="Genomic_DNA"/>
</dbReference>
<dbReference type="SMART" id="SM00490">
    <property type="entry name" value="HELICc"/>
    <property type="match status" value="1"/>
</dbReference>
<evidence type="ECO:0000256" key="10">
    <source>
        <dbReference type="ARBA" id="ARBA00023242"/>
    </source>
</evidence>
<dbReference type="InterPro" id="IPR029044">
    <property type="entry name" value="Nucleotide-diphossugar_trans"/>
</dbReference>
<evidence type="ECO:0000259" key="15">
    <source>
        <dbReference type="PROSITE" id="PS51195"/>
    </source>
</evidence>
<dbReference type="SMART" id="SM00487">
    <property type="entry name" value="DEXDc"/>
    <property type="match status" value="1"/>
</dbReference>
<dbReference type="Pfam" id="PF05634">
    <property type="entry name" value="APO_RNA-bind"/>
    <property type="match status" value="2"/>
</dbReference>
<dbReference type="Pfam" id="PF00271">
    <property type="entry name" value="Helicase_C"/>
    <property type="match status" value="1"/>
</dbReference>
<dbReference type="GO" id="GO:0005524">
    <property type="term" value="F:ATP binding"/>
    <property type="evidence" value="ECO:0007669"/>
    <property type="project" value="UniProtKB-KW"/>
</dbReference>
<dbReference type="SUPFAM" id="SSF52540">
    <property type="entry name" value="P-loop containing nucleoside triphosphate hydrolases"/>
    <property type="match status" value="1"/>
</dbReference>
<dbReference type="InterPro" id="IPR000629">
    <property type="entry name" value="RNA-helicase_DEAD-box_CS"/>
</dbReference>
<dbReference type="CDD" id="cd00268">
    <property type="entry name" value="DEADc"/>
    <property type="match status" value="1"/>
</dbReference>
<dbReference type="InterPro" id="IPR011990">
    <property type="entry name" value="TPR-like_helical_dom_sf"/>
</dbReference>
<dbReference type="GO" id="GO:0051301">
    <property type="term" value="P:cell division"/>
    <property type="evidence" value="ECO:0007669"/>
    <property type="project" value="UniProtKB-KW"/>
</dbReference>
<keyword evidence="7" id="KW-0347">Helicase</keyword>
<dbReference type="InterPro" id="IPR014014">
    <property type="entry name" value="RNA_helicase_DEAD_Q_motif"/>
</dbReference>
<keyword evidence="3" id="KW-0132">Cell division</keyword>
<evidence type="ECO:0000256" key="3">
    <source>
        <dbReference type="ARBA" id="ARBA00022618"/>
    </source>
</evidence>
<dbReference type="GO" id="GO:0003724">
    <property type="term" value="F:RNA helicase activity"/>
    <property type="evidence" value="ECO:0007669"/>
    <property type="project" value="InterPro"/>
</dbReference>
<evidence type="ECO:0000256" key="7">
    <source>
        <dbReference type="ARBA" id="ARBA00022806"/>
    </source>
</evidence>
<evidence type="ECO:0000256" key="9">
    <source>
        <dbReference type="ARBA" id="ARBA00022840"/>
    </source>
</evidence>
<evidence type="ECO:0000313" key="18">
    <source>
        <dbReference type="Proteomes" id="UP001408789"/>
    </source>
</evidence>
<dbReference type="CDD" id="cd18787">
    <property type="entry name" value="SF2_C_DEAD"/>
    <property type="match status" value="1"/>
</dbReference>
<keyword evidence="9" id="KW-0067">ATP-binding</keyword>
<keyword evidence="11" id="KW-0131">Cell cycle</keyword>
<dbReference type="PROSITE" id="PS51499">
    <property type="entry name" value="APO"/>
    <property type="match status" value="1"/>
</dbReference>
<dbReference type="Gene3D" id="1.25.40.10">
    <property type="entry name" value="Tetratricopeptide repeat domain"/>
    <property type="match status" value="1"/>
</dbReference>
<dbReference type="GO" id="GO:0005634">
    <property type="term" value="C:nucleus"/>
    <property type="evidence" value="ECO:0007669"/>
    <property type="project" value="UniProtKB-SubCell"/>
</dbReference>
<dbReference type="GO" id="GO:0007064">
    <property type="term" value="P:mitotic sister chromatid cohesion"/>
    <property type="evidence" value="ECO:0007669"/>
    <property type="project" value="InterPro"/>
</dbReference>
<comment type="similarity">
    <text evidence="2">Belongs to the SCC4/mau-2 family.</text>
</comment>
<feature type="domain" description="Helicase ATP-binding" evidence="13">
    <location>
        <begin position="1497"/>
        <end position="1673"/>
    </location>
</feature>
<dbReference type="SUPFAM" id="SSF53448">
    <property type="entry name" value="Nucleotide-diphospho-sugar transferases"/>
    <property type="match status" value="1"/>
</dbReference>
<comment type="subcellular location">
    <subcellularLocation>
        <location evidence="1">Nucleus</location>
    </subcellularLocation>
</comment>
<feature type="domain" description="DEAD-box RNA helicase Q" evidence="15">
    <location>
        <begin position="1466"/>
        <end position="1494"/>
    </location>
</feature>
<evidence type="ECO:0000259" key="16">
    <source>
        <dbReference type="PROSITE" id="PS51499"/>
    </source>
</evidence>
<name>A0AAP0D759_9ASTR</name>
<evidence type="ECO:0000256" key="1">
    <source>
        <dbReference type="ARBA" id="ARBA00004123"/>
    </source>
</evidence>
<reference evidence="17 18" key="1">
    <citation type="submission" date="2024-04" db="EMBL/GenBank/DDBJ databases">
        <title>The reference genome of an endangered Asteraceae, Deinandra increscens subsp. villosa, native to the Central Coast of California.</title>
        <authorList>
            <person name="Guilliams M."/>
            <person name="Hasenstab-Lehman K."/>
            <person name="Meyer R."/>
            <person name="Mcevoy S."/>
        </authorList>
    </citation>
    <scope>NUCLEOTIDE SEQUENCE [LARGE SCALE GENOMIC DNA]</scope>
    <source>
        <tissue evidence="17">Leaf</tissue>
    </source>
</reference>
<dbReference type="InterPro" id="IPR001650">
    <property type="entry name" value="Helicase_C-like"/>
</dbReference>
<evidence type="ECO:0000256" key="4">
    <source>
        <dbReference type="ARBA" id="ARBA00022741"/>
    </source>
</evidence>
<proteinExistence type="inferred from homology"/>
<dbReference type="InterPro" id="IPR019440">
    <property type="entry name" value="MAU2"/>
</dbReference>
<dbReference type="PROSITE" id="PS51195">
    <property type="entry name" value="Q_MOTIF"/>
    <property type="match status" value="1"/>
</dbReference>
<dbReference type="PROSITE" id="PS51192">
    <property type="entry name" value="HELICASE_ATP_BIND_1"/>
    <property type="match status" value="1"/>
</dbReference>
<keyword evidence="4" id="KW-0547">Nucleotide-binding</keyword>
<evidence type="ECO:0000256" key="12">
    <source>
        <dbReference type="PROSITE-ProRule" id="PRU00552"/>
    </source>
</evidence>
<dbReference type="SUPFAM" id="SSF48452">
    <property type="entry name" value="TPR-like"/>
    <property type="match status" value="1"/>
</dbReference>
<keyword evidence="10" id="KW-0539">Nucleus</keyword>
<evidence type="ECO:0000256" key="8">
    <source>
        <dbReference type="ARBA" id="ARBA00022829"/>
    </source>
</evidence>
<dbReference type="PANTHER" id="PTHR21394">
    <property type="entry name" value="MAU2 CHROMATID COHESION FACTOR HOMOLOG"/>
    <property type="match status" value="1"/>
</dbReference>
<feature type="short sequence motif" description="Q motif" evidence="12">
    <location>
        <begin position="1466"/>
        <end position="1494"/>
    </location>
</feature>
<gene>
    <name evidence="17" type="ORF">SSX86_013182</name>
</gene>
<dbReference type="GO" id="GO:0016787">
    <property type="term" value="F:hydrolase activity"/>
    <property type="evidence" value="ECO:0007669"/>
    <property type="project" value="UniProtKB-KW"/>
</dbReference>
<evidence type="ECO:0000259" key="14">
    <source>
        <dbReference type="PROSITE" id="PS51194"/>
    </source>
</evidence>
<dbReference type="FunFam" id="1.25.40.10:FF:000614">
    <property type="entry name" value="Sister chromatid cohesion protein SCC4"/>
    <property type="match status" value="1"/>
</dbReference>
<dbReference type="InterPro" id="IPR011545">
    <property type="entry name" value="DEAD/DEAH_box_helicase_dom"/>
</dbReference>
<dbReference type="GO" id="GO:0003723">
    <property type="term" value="F:RNA binding"/>
    <property type="evidence" value="ECO:0007669"/>
    <property type="project" value="InterPro"/>
</dbReference>